<dbReference type="InterPro" id="IPR033985">
    <property type="entry name" value="SusD-like_N"/>
</dbReference>
<dbReference type="InterPro" id="IPR011990">
    <property type="entry name" value="TPR-like_helical_dom_sf"/>
</dbReference>
<organism evidence="8 9">
    <name type="scientific">Mucilaginibacter pineti</name>
    <dbReference type="NCBI Taxonomy" id="1391627"/>
    <lineage>
        <taxon>Bacteria</taxon>
        <taxon>Pseudomonadati</taxon>
        <taxon>Bacteroidota</taxon>
        <taxon>Sphingobacteriia</taxon>
        <taxon>Sphingobacteriales</taxon>
        <taxon>Sphingobacteriaceae</taxon>
        <taxon>Mucilaginibacter</taxon>
    </lineage>
</organism>
<comment type="subcellular location">
    <subcellularLocation>
        <location evidence="1">Cell outer membrane</location>
    </subcellularLocation>
</comment>
<dbReference type="STRING" id="1391627.SAMN05216464_12060"/>
<dbReference type="Pfam" id="PF07980">
    <property type="entry name" value="SusD_RagB"/>
    <property type="match status" value="1"/>
</dbReference>
<evidence type="ECO:0000256" key="2">
    <source>
        <dbReference type="ARBA" id="ARBA00006275"/>
    </source>
</evidence>
<evidence type="ECO:0000256" key="5">
    <source>
        <dbReference type="ARBA" id="ARBA00023237"/>
    </source>
</evidence>
<dbReference type="SUPFAM" id="SSF48452">
    <property type="entry name" value="TPR-like"/>
    <property type="match status" value="1"/>
</dbReference>
<reference evidence="8 9" key="1">
    <citation type="submission" date="2016-10" db="EMBL/GenBank/DDBJ databases">
        <authorList>
            <person name="de Groot N.N."/>
        </authorList>
    </citation>
    <scope>NUCLEOTIDE SEQUENCE [LARGE SCALE GENOMIC DNA]</scope>
    <source>
        <strain evidence="8 9">47C3B</strain>
    </source>
</reference>
<dbReference type="OrthoDB" id="608091at2"/>
<accession>A0A1G7M4A5</accession>
<gene>
    <name evidence="8" type="ORF">SAMN05216464_12060</name>
</gene>
<dbReference type="Pfam" id="PF14322">
    <property type="entry name" value="SusD-like_3"/>
    <property type="match status" value="1"/>
</dbReference>
<keyword evidence="4" id="KW-0472">Membrane</keyword>
<comment type="similarity">
    <text evidence="2">Belongs to the SusD family.</text>
</comment>
<keyword evidence="3" id="KW-0732">Signal</keyword>
<protein>
    <submittedName>
        <fullName evidence="8">Starch-binding associating with outer membrane</fullName>
    </submittedName>
</protein>
<proteinExistence type="inferred from homology"/>
<evidence type="ECO:0000256" key="4">
    <source>
        <dbReference type="ARBA" id="ARBA00023136"/>
    </source>
</evidence>
<evidence type="ECO:0000259" key="6">
    <source>
        <dbReference type="Pfam" id="PF07980"/>
    </source>
</evidence>
<dbReference type="EMBL" id="FNAI01000020">
    <property type="protein sequence ID" value="SDF56628.1"/>
    <property type="molecule type" value="Genomic_DNA"/>
</dbReference>
<name>A0A1G7M4A5_9SPHI</name>
<dbReference type="Proteomes" id="UP000199072">
    <property type="component" value="Unassembled WGS sequence"/>
</dbReference>
<evidence type="ECO:0000313" key="8">
    <source>
        <dbReference type="EMBL" id="SDF56628.1"/>
    </source>
</evidence>
<dbReference type="Gene3D" id="1.25.40.390">
    <property type="match status" value="1"/>
</dbReference>
<evidence type="ECO:0000313" key="9">
    <source>
        <dbReference type="Proteomes" id="UP000199072"/>
    </source>
</evidence>
<dbReference type="InterPro" id="IPR012944">
    <property type="entry name" value="SusD_RagB_dom"/>
</dbReference>
<evidence type="ECO:0000259" key="7">
    <source>
        <dbReference type="Pfam" id="PF14322"/>
    </source>
</evidence>
<dbReference type="GO" id="GO:0009279">
    <property type="term" value="C:cell outer membrane"/>
    <property type="evidence" value="ECO:0007669"/>
    <property type="project" value="UniProtKB-SubCell"/>
</dbReference>
<feature type="domain" description="SusD-like N-terminal" evidence="7">
    <location>
        <begin position="119"/>
        <end position="214"/>
    </location>
</feature>
<keyword evidence="5" id="KW-0998">Cell outer membrane</keyword>
<evidence type="ECO:0000256" key="1">
    <source>
        <dbReference type="ARBA" id="ARBA00004442"/>
    </source>
</evidence>
<sequence>MKHYYKICTLLIFAVAFNSCKKYLDVTPDNTATLDYAFQSRNEAENYLFACYSPLQTLSDVLRNPGFTSSAEIVIPDPSFVTYSNLGSGEEGFNLLKGTQNVVNPAMNYWDGTGQGRPMFEAIRRCNIFLENIDKAKGLLVTDKQRWVAEVKFLKAYYHYWLVRMYGPIPILRKSLPIDATTAEVRVKREPVDTAFNYVEQLLNEAIPNLPLQLPDPSSEFGRITRPIALAIKAEILATAASPQFNGNSDYTGFKGKDGINLFSTGADPQKWQKAMAACKAAIDTCEGLGMKLYKFIKPGNIGTITDQLNLVLTLQNAVTERNELNTEAIWALNPIFTYQTFALPRLTIFGVTQYHDIKSNFSAPMAIAQMFYTANGVPISEDKTWDYGSRYSIGVGDDKNSSFVENGYPTANLNLNREARYYANLGFDGGIWFGHGRTEQSSALYVQTVSTNGTAYAGPNNYININVTGYWPKKLVHYQTTYFLNDQNTVTEVGYRLPMMRLADLYLLYAEAINEVNGPTADAFHYIDIVRNRAGLQGVKQSWDQFSTNPGEYSSKEGLRKIIHQERRIELCFEGRVGWDLRRWKELESVLNVPIQGWNWKQTTNRDAYYTPQTLFQPVFNKRDYLWPISDNSLTVNPNLVQNPGW</sequence>
<evidence type="ECO:0000256" key="3">
    <source>
        <dbReference type="ARBA" id="ARBA00022729"/>
    </source>
</evidence>
<feature type="domain" description="RagB/SusD" evidence="6">
    <location>
        <begin position="355"/>
        <end position="647"/>
    </location>
</feature>
<keyword evidence="9" id="KW-1185">Reference proteome</keyword>
<dbReference type="AlphaFoldDB" id="A0A1G7M4A5"/>
<dbReference type="RefSeq" id="WP_091156313.1">
    <property type="nucleotide sequence ID" value="NZ_FNAI01000020.1"/>
</dbReference>